<dbReference type="GO" id="GO:0005634">
    <property type="term" value="C:nucleus"/>
    <property type="evidence" value="ECO:0007669"/>
    <property type="project" value="UniProtKB-SubCell"/>
</dbReference>
<dbReference type="InterPro" id="IPR031425">
    <property type="entry name" value="NPR1/NH1-interacting"/>
</dbReference>
<feature type="region of interest" description="Disordered" evidence="4">
    <location>
        <begin position="63"/>
        <end position="110"/>
    </location>
</feature>
<dbReference type="GeneID" id="108822496"/>
<comment type="subcellular location">
    <subcellularLocation>
        <location evidence="1">Nucleus</location>
    </subcellularLocation>
</comment>
<evidence type="ECO:0000256" key="1">
    <source>
        <dbReference type="ARBA" id="ARBA00004123"/>
    </source>
</evidence>
<dbReference type="Pfam" id="PF15699">
    <property type="entry name" value="NPR1_interact"/>
    <property type="match status" value="1"/>
</dbReference>
<feature type="compositionally biased region" description="Low complexity" evidence="4">
    <location>
        <begin position="70"/>
        <end position="89"/>
    </location>
</feature>
<dbReference type="GO" id="GO:0010112">
    <property type="term" value="P:regulation of systemic acquired resistance"/>
    <property type="evidence" value="ECO:0007669"/>
    <property type="project" value="InterPro"/>
</dbReference>
<accession>A0A6J0KT90</accession>
<dbReference type="KEGG" id="rsz:108822496"/>
<protein>
    <submittedName>
        <fullName evidence="6">Protein NIM1-INTERACTING 3</fullName>
    </submittedName>
</protein>
<reference evidence="6" key="2">
    <citation type="submission" date="2025-08" db="UniProtKB">
        <authorList>
            <consortium name="RefSeq"/>
        </authorList>
    </citation>
    <scope>IDENTIFICATION</scope>
    <source>
        <tissue evidence="6">Leaf</tissue>
    </source>
</reference>
<organism evidence="5 6">
    <name type="scientific">Raphanus sativus</name>
    <name type="common">Radish</name>
    <name type="synonym">Raphanus raphanistrum var. sativus</name>
    <dbReference type="NCBI Taxonomy" id="3726"/>
    <lineage>
        <taxon>Eukaryota</taxon>
        <taxon>Viridiplantae</taxon>
        <taxon>Streptophyta</taxon>
        <taxon>Embryophyta</taxon>
        <taxon>Tracheophyta</taxon>
        <taxon>Spermatophyta</taxon>
        <taxon>Magnoliopsida</taxon>
        <taxon>eudicotyledons</taxon>
        <taxon>Gunneridae</taxon>
        <taxon>Pentapetalae</taxon>
        <taxon>rosids</taxon>
        <taxon>malvids</taxon>
        <taxon>Brassicales</taxon>
        <taxon>Brassicaceae</taxon>
        <taxon>Brassiceae</taxon>
        <taxon>Raphanus</taxon>
    </lineage>
</organism>
<dbReference type="OrthoDB" id="60984at2759"/>
<evidence type="ECO:0000313" key="5">
    <source>
        <dbReference type="Proteomes" id="UP000504610"/>
    </source>
</evidence>
<dbReference type="AlphaFoldDB" id="A0A6J0KT90"/>
<dbReference type="PANTHER" id="PTHR33669:SF26">
    <property type="entry name" value="PROTEIN NIM1-INTERACTING 3"/>
    <property type="match status" value="1"/>
</dbReference>
<sequence length="110" mass="12937">MDERDRKKMKMEKEEEEKMEKLYILLKNAREMRTYVISSMEKKRQEEERARIHRFPSFQPEDFIFKNETEANNNEKAAANASSSASNKNGSKEAKEEAETNVCLDLNLSL</sequence>
<reference evidence="5" key="1">
    <citation type="journal article" date="2019" name="Database">
        <title>The radish genome database (RadishGD): an integrated information resource for radish genomics.</title>
        <authorList>
            <person name="Yu H.J."/>
            <person name="Baek S."/>
            <person name="Lee Y.J."/>
            <person name="Cho A."/>
            <person name="Mun J.H."/>
        </authorList>
    </citation>
    <scope>NUCLEOTIDE SEQUENCE [LARGE SCALE GENOMIC DNA]</scope>
    <source>
        <strain evidence="5">cv. WK10039</strain>
    </source>
</reference>
<proteinExistence type="inferred from homology"/>
<dbReference type="PANTHER" id="PTHR33669">
    <property type="entry name" value="PROTEIN NEGATIVE REGULATOR OF RESISTANCE"/>
    <property type="match status" value="1"/>
</dbReference>
<dbReference type="RefSeq" id="XP_018451097.1">
    <property type="nucleotide sequence ID" value="XM_018595595.2"/>
</dbReference>
<evidence type="ECO:0000313" key="6">
    <source>
        <dbReference type="RefSeq" id="XP_018451097.1"/>
    </source>
</evidence>
<evidence type="ECO:0000256" key="4">
    <source>
        <dbReference type="SAM" id="MobiDB-lite"/>
    </source>
</evidence>
<gene>
    <name evidence="6" type="primary">LOC108822496</name>
</gene>
<evidence type="ECO:0000256" key="2">
    <source>
        <dbReference type="ARBA" id="ARBA00009937"/>
    </source>
</evidence>
<dbReference type="Proteomes" id="UP000504610">
    <property type="component" value="Chromosome 8"/>
</dbReference>
<comment type="similarity">
    <text evidence="2">Belongs to the NPR1-interactor family.</text>
</comment>
<evidence type="ECO:0000256" key="3">
    <source>
        <dbReference type="ARBA" id="ARBA00023242"/>
    </source>
</evidence>
<keyword evidence="3" id="KW-0539">Nucleus</keyword>
<keyword evidence="5" id="KW-1185">Reference proteome</keyword>
<name>A0A6J0KT90_RAPSA</name>